<reference evidence="1 2" key="1">
    <citation type="submission" date="2020-05" db="EMBL/GenBank/DDBJ databases">
        <authorList>
            <person name="Niu N."/>
        </authorList>
    </citation>
    <scope>NUCLEOTIDE SEQUENCE [LARGE SCALE GENOMIC DNA]</scope>
    <source>
        <strain evidence="1 2">3340-03</strain>
    </source>
</reference>
<sequence length="75" mass="8888">MGRDFSDFLADIYHQRTSKELDKEALYQIFEKVHHTPLYLRTSQIQVSVRKLERKNLLASYGHGGWYINPPMFTT</sequence>
<keyword evidence="2" id="KW-1185">Reference proteome</keyword>
<evidence type="ECO:0000313" key="1">
    <source>
        <dbReference type="EMBL" id="NOL52497.1"/>
    </source>
</evidence>
<proteinExistence type="predicted"/>
<gene>
    <name evidence="1" type="ORF">HKX39_10000</name>
</gene>
<dbReference type="Proteomes" id="UP000537862">
    <property type="component" value="Unassembled WGS sequence"/>
</dbReference>
<protein>
    <submittedName>
        <fullName evidence="1">Uncharacterized protein</fullName>
    </submittedName>
</protein>
<organism evidence="1 2">
    <name type="scientific">Pelistega suis</name>
    <dbReference type="NCBI Taxonomy" id="1631957"/>
    <lineage>
        <taxon>Bacteria</taxon>
        <taxon>Pseudomonadati</taxon>
        <taxon>Pseudomonadota</taxon>
        <taxon>Betaproteobacteria</taxon>
        <taxon>Burkholderiales</taxon>
        <taxon>Alcaligenaceae</taxon>
        <taxon>Pelistega</taxon>
    </lineage>
</organism>
<name>A0A849PC91_9BURK</name>
<dbReference type="RefSeq" id="WP_171681184.1">
    <property type="nucleotide sequence ID" value="NZ_JABGBN010000010.1"/>
</dbReference>
<comment type="caution">
    <text evidence="1">The sequence shown here is derived from an EMBL/GenBank/DDBJ whole genome shotgun (WGS) entry which is preliminary data.</text>
</comment>
<accession>A0A849PC91</accession>
<dbReference type="EMBL" id="JABGBN010000010">
    <property type="protein sequence ID" value="NOL52497.1"/>
    <property type="molecule type" value="Genomic_DNA"/>
</dbReference>
<evidence type="ECO:0000313" key="2">
    <source>
        <dbReference type="Proteomes" id="UP000537862"/>
    </source>
</evidence>
<dbReference type="AlphaFoldDB" id="A0A849PC91"/>